<dbReference type="Pfam" id="PF01810">
    <property type="entry name" value="LysE"/>
    <property type="match status" value="1"/>
</dbReference>
<comment type="caution">
    <text evidence="7">The sequence shown here is derived from an EMBL/GenBank/DDBJ whole genome shotgun (WGS) entry which is preliminary data.</text>
</comment>
<dbReference type="InterPro" id="IPR001123">
    <property type="entry name" value="LeuE-type"/>
</dbReference>
<dbReference type="EMBL" id="JACBJI010000002">
    <property type="protein sequence ID" value="NYA70639.1"/>
    <property type="molecule type" value="Genomic_DNA"/>
</dbReference>
<accession>A0A7Y9C5P8</accession>
<feature type="transmembrane region" description="Helical" evidence="6">
    <location>
        <begin position="149"/>
        <end position="168"/>
    </location>
</feature>
<protein>
    <submittedName>
        <fullName evidence="7">LysE family transporter</fullName>
    </submittedName>
</protein>
<sequence length="210" mass="23803">MQYILSMFMGLFASIAGIMPPGLLNMTAVKINRNEGHGRAFVFALGAALMLAFHSFLAVVFAKFLDRHPEIIILLREAGLAVFTGLTLYFFFFAKSSAPKNKEVKFRSKKSRFFWGLLLSGLNFFTIPFYVFVSLTLASYNLFSFEMSFVLSFVFGILVGTLFGFYCFVTFFEKMQNRTAFIVKHMNYVIGSVTGLIALITLCNVIQYYN</sequence>
<dbReference type="GO" id="GO:0006865">
    <property type="term" value="P:amino acid transport"/>
    <property type="evidence" value="ECO:0007669"/>
    <property type="project" value="InterPro"/>
</dbReference>
<evidence type="ECO:0000256" key="6">
    <source>
        <dbReference type="SAM" id="Phobius"/>
    </source>
</evidence>
<reference evidence="7 8" key="1">
    <citation type="submission" date="2020-07" db="EMBL/GenBank/DDBJ databases">
        <authorList>
            <person name="Sun Q."/>
        </authorList>
    </citation>
    <scope>NUCLEOTIDE SEQUENCE [LARGE SCALE GENOMIC DNA]</scope>
    <source>
        <strain evidence="7 8">MAH-1</strain>
    </source>
</reference>
<dbReference type="Proteomes" id="UP000535020">
    <property type="component" value="Unassembled WGS sequence"/>
</dbReference>
<dbReference type="GO" id="GO:0005886">
    <property type="term" value="C:plasma membrane"/>
    <property type="evidence" value="ECO:0007669"/>
    <property type="project" value="UniProtKB-SubCell"/>
</dbReference>
<evidence type="ECO:0000313" key="7">
    <source>
        <dbReference type="EMBL" id="NYA70639.1"/>
    </source>
</evidence>
<feature type="transmembrane region" description="Helical" evidence="6">
    <location>
        <begin position="6"/>
        <end position="28"/>
    </location>
</feature>
<dbReference type="AlphaFoldDB" id="A0A7Y9C5P8"/>
<gene>
    <name evidence="7" type="ORF">HZF10_06885</name>
</gene>
<keyword evidence="4 6" id="KW-1133">Transmembrane helix</keyword>
<evidence type="ECO:0000313" key="8">
    <source>
        <dbReference type="Proteomes" id="UP000535020"/>
    </source>
</evidence>
<keyword evidence="8" id="KW-1185">Reference proteome</keyword>
<evidence type="ECO:0000256" key="1">
    <source>
        <dbReference type="ARBA" id="ARBA00004651"/>
    </source>
</evidence>
<feature type="transmembrane region" description="Helical" evidence="6">
    <location>
        <begin position="188"/>
        <end position="209"/>
    </location>
</feature>
<feature type="transmembrane region" description="Helical" evidence="6">
    <location>
        <begin position="40"/>
        <end position="65"/>
    </location>
</feature>
<keyword evidence="2" id="KW-1003">Cell membrane</keyword>
<feature type="transmembrane region" description="Helical" evidence="6">
    <location>
        <begin position="113"/>
        <end position="137"/>
    </location>
</feature>
<evidence type="ECO:0000256" key="2">
    <source>
        <dbReference type="ARBA" id="ARBA00022475"/>
    </source>
</evidence>
<name>A0A7Y9C5P8_9FLAO</name>
<evidence type="ECO:0000256" key="3">
    <source>
        <dbReference type="ARBA" id="ARBA00022692"/>
    </source>
</evidence>
<keyword evidence="3 6" id="KW-0812">Transmembrane</keyword>
<dbReference type="RefSeq" id="WP_176005462.1">
    <property type="nucleotide sequence ID" value="NZ_JABWMI010000008.1"/>
</dbReference>
<proteinExistence type="predicted"/>
<keyword evidence="5 6" id="KW-0472">Membrane</keyword>
<evidence type="ECO:0000256" key="4">
    <source>
        <dbReference type="ARBA" id="ARBA00022989"/>
    </source>
</evidence>
<feature type="transmembrane region" description="Helical" evidence="6">
    <location>
        <begin position="71"/>
        <end position="92"/>
    </location>
</feature>
<evidence type="ECO:0000256" key="5">
    <source>
        <dbReference type="ARBA" id="ARBA00023136"/>
    </source>
</evidence>
<comment type="subcellular location">
    <subcellularLocation>
        <location evidence="1">Cell membrane</location>
        <topology evidence="1">Multi-pass membrane protein</topology>
    </subcellularLocation>
</comment>
<organism evidence="7 8">
    <name type="scientific">Flavobacterium agri</name>
    <dbReference type="NCBI Taxonomy" id="2743471"/>
    <lineage>
        <taxon>Bacteria</taxon>
        <taxon>Pseudomonadati</taxon>
        <taxon>Bacteroidota</taxon>
        <taxon>Flavobacteriia</taxon>
        <taxon>Flavobacteriales</taxon>
        <taxon>Flavobacteriaceae</taxon>
        <taxon>Flavobacterium</taxon>
    </lineage>
</organism>